<proteinExistence type="predicted"/>
<feature type="transmembrane region" description="Helical" evidence="1">
    <location>
        <begin position="220"/>
        <end position="244"/>
    </location>
</feature>
<dbReference type="Pfam" id="PF12291">
    <property type="entry name" value="DUF3623"/>
    <property type="match status" value="1"/>
</dbReference>
<dbReference type="EMBL" id="BMGD01000001">
    <property type="protein sequence ID" value="GGB53054.1"/>
    <property type="molecule type" value="Genomic_DNA"/>
</dbReference>
<dbReference type="RefSeq" id="WP_188512729.1">
    <property type="nucleotide sequence ID" value="NZ_BMGD01000001.1"/>
</dbReference>
<keyword evidence="1" id="KW-0472">Membrane</keyword>
<comment type="caution">
    <text evidence="2">The sequence shown here is derived from an EMBL/GenBank/DDBJ whole genome shotgun (WGS) entry which is preliminary data.</text>
</comment>
<evidence type="ECO:0000256" key="1">
    <source>
        <dbReference type="SAM" id="Phobius"/>
    </source>
</evidence>
<feature type="transmembrane region" description="Helical" evidence="1">
    <location>
        <begin position="190"/>
        <end position="208"/>
    </location>
</feature>
<feature type="transmembrane region" description="Helical" evidence="1">
    <location>
        <begin position="6"/>
        <end position="27"/>
    </location>
</feature>
<protein>
    <recommendedName>
        <fullName evidence="4">Photosynthetic complex assembly protein 2</fullName>
    </recommendedName>
</protein>
<organism evidence="2 3">
    <name type="scientific">Blastomonas aquatica</name>
    <dbReference type="NCBI Taxonomy" id="1510276"/>
    <lineage>
        <taxon>Bacteria</taxon>
        <taxon>Pseudomonadati</taxon>
        <taxon>Pseudomonadota</taxon>
        <taxon>Alphaproteobacteria</taxon>
        <taxon>Sphingomonadales</taxon>
        <taxon>Sphingomonadaceae</taxon>
        <taxon>Blastomonas</taxon>
    </lineage>
</organism>
<feature type="transmembrane region" description="Helical" evidence="1">
    <location>
        <begin position="115"/>
        <end position="135"/>
    </location>
</feature>
<sequence length="271" mass="29197">MSLYGHILPALVVLFAWFGSTGVVAWLANRGKDTFARSISWAGFAAGICLCVIVYVGHGHGSAGPSPMDAYVSFGAALVIWGWLELTFLTGIVAGPRRTVSDPHARGWRRFSDAAATLIYHELAIAAVMIILVSLTWNSANPTGTLIFTLLFALRLSAKLNLFVGVPNMSDEIMPGHLEYLKTYFGPRRLHGALAFSLVVLLALSLYLGMRALSAPADSFAAVSATLVFTLAALGSLEHLFLALPFRDGALWRWAIPATDKDKKKESGYGL</sequence>
<dbReference type="InterPro" id="IPR017496">
    <property type="entry name" value="Photo_alph_chp2"/>
</dbReference>
<keyword evidence="1" id="KW-0812">Transmembrane</keyword>
<evidence type="ECO:0000313" key="2">
    <source>
        <dbReference type="EMBL" id="GGB53054.1"/>
    </source>
</evidence>
<evidence type="ECO:0000313" key="3">
    <source>
        <dbReference type="Proteomes" id="UP000614261"/>
    </source>
</evidence>
<feature type="transmembrane region" description="Helical" evidence="1">
    <location>
        <begin position="39"/>
        <end position="58"/>
    </location>
</feature>
<evidence type="ECO:0008006" key="4">
    <source>
        <dbReference type="Google" id="ProtNLM"/>
    </source>
</evidence>
<dbReference type="Proteomes" id="UP000614261">
    <property type="component" value="Unassembled WGS sequence"/>
</dbReference>
<feature type="transmembrane region" description="Helical" evidence="1">
    <location>
        <begin position="147"/>
        <end position="169"/>
    </location>
</feature>
<name>A0ABQ1IUV0_9SPHN</name>
<gene>
    <name evidence="2" type="ORF">GCM10010833_04640</name>
</gene>
<accession>A0ABQ1IUV0</accession>
<keyword evidence="3" id="KW-1185">Reference proteome</keyword>
<dbReference type="NCBIfam" id="TIGR03055">
    <property type="entry name" value="photo_alph_chp2"/>
    <property type="match status" value="1"/>
</dbReference>
<keyword evidence="1" id="KW-1133">Transmembrane helix</keyword>
<reference evidence="3" key="1">
    <citation type="journal article" date="2019" name="Int. J. Syst. Evol. Microbiol.">
        <title>The Global Catalogue of Microorganisms (GCM) 10K type strain sequencing project: providing services to taxonomists for standard genome sequencing and annotation.</title>
        <authorList>
            <consortium name="The Broad Institute Genomics Platform"/>
            <consortium name="The Broad Institute Genome Sequencing Center for Infectious Disease"/>
            <person name="Wu L."/>
            <person name="Ma J."/>
        </authorList>
    </citation>
    <scope>NUCLEOTIDE SEQUENCE [LARGE SCALE GENOMIC DNA]</scope>
    <source>
        <strain evidence="3">CGMCC 1.12851</strain>
    </source>
</reference>
<feature type="transmembrane region" description="Helical" evidence="1">
    <location>
        <begin position="70"/>
        <end position="94"/>
    </location>
</feature>